<proteinExistence type="inferred from homology"/>
<evidence type="ECO:0000313" key="6">
    <source>
        <dbReference type="Proteomes" id="UP001310890"/>
    </source>
</evidence>
<dbReference type="PANTHER" id="PTHR13789">
    <property type="entry name" value="MONOOXYGENASE"/>
    <property type="match status" value="1"/>
</dbReference>
<comment type="caution">
    <text evidence="5">The sequence shown here is derived from an EMBL/GenBank/DDBJ whole genome shotgun (WGS) entry which is preliminary data.</text>
</comment>
<evidence type="ECO:0000256" key="3">
    <source>
        <dbReference type="ARBA" id="ARBA00023002"/>
    </source>
</evidence>
<evidence type="ECO:0000256" key="4">
    <source>
        <dbReference type="ARBA" id="ARBA00023033"/>
    </source>
</evidence>
<dbReference type="SUPFAM" id="SSF51905">
    <property type="entry name" value="FAD/NAD(P)-binding domain"/>
    <property type="match status" value="1"/>
</dbReference>
<organism evidence="5 6">
    <name type="scientific">Meristemomyces frigidus</name>
    <dbReference type="NCBI Taxonomy" id="1508187"/>
    <lineage>
        <taxon>Eukaryota</taxon>
        <taxon>Fungi</taxon>
        <taxon>Dikarya</taxon>
        <taxon>Ascomycota</taxon>
        <taxon>Pezizomycotina</taxon>
        <taxon>Dothideomycetes</taxon>
        <taxon>Dothideomycetidae</taxon>
        <taxon>Mycosphaerellales</taxon>
        <taxon>Teratosphaeriaceae</taxon>
        <taxon>Meristemomyces</taxon>
    </lineage>
</organism>
<dbReference type="InterPro" id="IPR036188">
    <property type="entry name" value="FAD/NAD-bd_sf"/>
</dbReference>
<gene>
    <name evidence="5" type="ORF">LTR62_001897</name>
</gene>
<keyword evidence="3" id="KW-0560">Oxidoreductase</keyword>
<sequence>MGSIGYPPSPAGSHDEPLGERFVFEGPKRYLENGLSVLVVGGGPGGLLTTLECWRKGSKVTLVDRASGPHDGSNLYGPASCQFNDLERQVGRIGPHVGFMQNRRNFFFMLLRQLDQYKISIIWRKRVSEYYEDEKRNVGGVLFDNGERTEANVIVAAGRGLHLSVMVSGDFVRMGPVKALIHTTPKDTLVHWKLRWRDLNTDRTSPDGRIVQVGDSCYLFLPASGNGATQALKDATSLATCLHIGGKGNARVATKIHNRLRYERVSCSQLTFILDTQQHHFADWSKIAARPSLVRTRFPEWMFKHDPEAYAISKYAETFMNVVSNGEIPLMNTNYLPEAIPISLGKWRI</sequence>
<dbReference type="EMBL" id="JAVRRL010000143">
    <property type="protein sequence ID" value="KAK5107047.1"/>
    <property type="molecule type" value="Genomic_DNA"/>
</dbReference>
<evidence type="ECO:0000256" key="1">
    <source>
        <dbReference type="ARBA" id="ARBA00001974"/>
    </source>
</evidence>
<evidence type="ECO:0008006" key="7">
    <source>
        <dbReference type="Google" id="ProtNLM"/>
    </source>
</evidence>
<evidence type="ECO:0000313" key="5">
    <source>
        <dbReference type="EMBL" id="KAK5107047.1"/>
    </source>
</evidence>
<dbReference type="Proteomes" id="UP001310890">
    <property type="component" value="Unassembled WGS sequence"/>
</dbReference>
<dbReference type="GO" id="GO:0004497">
    <property type="term" value="F:monooxygenase activity"/>
    <property type="evidence" value="ECO:0007669"/>
    <property type="project" value="UniProtKB-KW"/>
</dbReference>
<dbReference type="AlphaFoldDB" id="A0AAN7TAM7"/>
<keyword evidence="4" id="KW-0503">Monooxygenase</keyword>
<dbReference type="Gene3D" id="3.50.50.60">
    <property type="entry name" value="FAD/NAD(P)-binding domain"/>
    <property type="match status" value="2"/>
</dbReference>
<accession>A0AAN7TAM7</accession>
<comment type="cofactor">
    <cofactor evidence="1">
        <name>FAD</name>
        <dbReference type="ChEBI" id="CHEBI:57692"/>
    </cofactor>
</comment>
<dbReference type="PANTHER" id="PTHR13789:SF315">
    <property type="entry name" value="FAD-DEPENDENT MONOOXYGENASE MDPD"/>
    <property type="match status" value="1"/>
</dbReference>
<comment type="similarity">
    <text evidence="2">Belongs to the paxM FAD-dependent monooxygenase family.</text>
</comment>
<protein>
    <recommendedName>
        <fullName evidence="7">FAD/NAD(P)-binding domain-containing protein</fullName>
    </recommendedName>
</protein>
<dbReference type="InterPro" id="IPR050493">
    <property type="entry name" value="FAD-dep_Monooxygenase_BioMet"/>
</dbReference>
<name>A0AAN7TAM7_9PEZI</name>
<reference evidence="5" key="1">
    <citation type="submission" date="2023-08" db="EMBL/GenBank/DDBJ databases">
        <title>Black Yeasts Isolated from many extreme environments.</title>
        <authorList>
            <person name="Coleine C."/>
            <person name="Stajich J.E."/>
            <person name="Selbmann L."/>
        </authorList>
    </citation>
    <scope>NUCLEOTIDE SEQUENCE</scope>
    <source>
        <strain evidence="5">CCFEE 5401</strain>
    </source>
</reference>
<evidence type="ECO:0000256" key="2">
    <source>
        <dbReference type="ARBA" id="ARBA00007992"/>
    </source>
</evidence>